<keyword evidence="2" id="KW-1185">Reference proteome</keyword>
<reference evidence="1 2" key="1">
    <citation type="submission" date="2023-11" db="EMBL/GenBank/DDBJ databases">
        <title>A Novel Polar Bacteriovorax (B. antarcticus) Isolated from the Biocrust in Antarctica.</title>
        <authorList>
            <person name="Mun W."/>
            <person name="Choi S.Y."/>
            <person name="Mitchell R.J."/>
        </authorList>
    </citation>
    <scope>NUCLEOTIDE SEQUENCE [LARGE SCALE GENOMIC DNA]</scope>
    <source>
        <strain evidence="1 2">PP10</strain>
    </source>
</reference>
<evidence type="ECO:0008006" key="3">
    <source>
        <dbReference type="Google" id="ProtNLM"/>
    </source>
</evidence>
<protein>
    <recommendedName>
        <fullName evidence="3">Lecithin:cholesterol acyltransferase</fullName>
    </recommendedName>
</protein>
<dbReference type="RefSeq" id="WP_323574336.1">
    <property type="nucleotide sequence ID" value="NZ_JAYGJQ010000001.1"/>
</dbReference>
<evidence type="ECO:0000313" key="1">
    <source>
        <dbReference type="EMBL" id="MEA9354842.1"/>
    </source>
</evidence>
<dbReference type="Pfam" id="PF02450">
    <property type="entry name" value="LCAT"/>
    <property type="match status" value="1"/>
</dbReference>
<dbReference type="InterPro" id="IPR029058">
    <property type="entry name" value="AB_hydrolase_fold"/>
</dbReference>
<name>A0ABU5VQF4_9BACT</name>
<dbReference type="InterPro" id="IPR003386">
    <property type="entry name" value="LACT/PDAT_acylTrfase"/>
</dbReference>
<gene>
    <name evidence="1" type="ORF">SHI21_01425</name>
</gene>
<proteinExistence type="predicted"/>
<accession>A0ABU5VQF4</accession>
<organism evidence="1 2">
    <name type="scientific">Bacteriovorax antarcticus</name>
    <dbReference type="NCBI Taxonomy" id="3088717"/>
    <lineage>
        <taxon>Bacteria</taxon>
        <taxon>Pseudomonadati</taxon>
        <taxon>Bdellovibrionota</taxon>
        <taxon>Bacteriovoracia</taxon>
        <taxon>Bacteriovoracales</taxon>
        <taxon>Bacteriovoracaceae</taxon>
        <taxon>Bacteriovorax</taxon>
    </lineage>
</organism>
<evidence type="ECO:0000313" key="2">
    <source>
        <dbReference type="Proteomes" id="UP001302274"/>
    </source>
</evidence>
<sequence>MPQKILLFIPGYYGSKLKEKSSGKIRWAKASNFLFSQVGVSTQIPGTEIGSDNELVIDGVLRNVLIFPALWDVDSYGKTLTLLDQFAVDNQMRLETAAYDWRDDFHNSVLTIDQKIKSFNLKPDDELYVVSHSTGALLMAYYIRYGTQDVDDAVENWDGLKKLTKVALIAPPLHGLMILMRDMEDGTRVGINRSLLSGLEYSTFKSSYFFLPPRGEDIALSESKEKVSLDIHDINKWEKNHWGPFKYAKPNEVATVRAFVQKYMSRSEKFHALLRAPIKINPPKKLPMLHMRGLGHETKEYASLAMKDGMLSYSFDKEGQVDGDGTVTIRSGVPLEYFKALDFTTIDSGLGHLDILALPESQINIWDFLKK</sequence>
<dbReference type="SUPFAM" id="SSF53474">
    <property type="entry name" value="alpha/beta-Hydrolases"/>
    <property type="match status" value="1"/>
</dbReference>
<dbReference type="Proteomes" id="UP001302274">
    <property type="component" value="Unassembled WGS sequence"/>
</dbReference>
<dbReference type="Gene3D" id="3.40.50.1820">
    <property type="entry name" value="alpha/beta hydrolase"/>
    <property type="match status" value="1"/>
</dbReference>
<dbReference type="EMBL" id="JAYGJQ010000001">
    <property type="protein sequence ID" value="MEA9354842.1"/>
    <property type="molecule type" value="Genomic_DNA"/>
</dbReference>
<comment type="caution">
    <text evidence="1">The sequence shown here is derived from an EMBL/GenBank/DDBJ whole genome shotgun (WGS) entry which is preliminary data.</text>
</comment>